<reference evidence="1" key="2">
    <citation type="journal article" date="2015" name="Fish Shellfish Immunol.">
        <title>Early steps in the European eel (Anguilla anguilla)-Vibrio vulnificus interaction in the gills: Role of the RtxA13 toxin.</title>
        <authorList>
            <person name="Callol A."/>
            <person name="Pajuelo D."/>
            <person name="Ebbesson L."/>
            <person name="Teles M."/>
            <person name="MacKenzie S."/>
            <person name="Amaro C."/>
        </authorList>
    </citation>
    <scope>NUCLEOTIDE SEQUENCE</scope>
</reference>
<sequence>MLNLTGSVLC</sequence>
<reference evidence="1" key="1">
    <citation type="submission" date="2014-11" db="EMBL/GenBank/DDBJ databases">
        <authorList>
            <person name="Amaro Gonzalez C."/>
        </authorList>
    </citation>
    <scope>NUCLEOTIDE SEQUENCE</scope>
</reference>
<protein>
    <submittedName>
        <fullName evidence="1">Uncharacterized protein</fullName>
    </submittedName>
</protein>
<organism evidence="1">
    <name type="scientific">Anguilla anguilla</name>
    <name type="common">European freshwater eel</name>
    <name type="synonym">Muraena anguilla</name>
    <dbReference type="NCBI Taxonomy" id="7936"/>
    <lineage>
        <taxon>Eukaryota</taxon>
        <taxon>Metazoa</taxon>
        <taxon>Chordata</taxon>
        <taxon>Craniata</taxon>
        <taxon>Vertebrata</taxon>
        <taxon>Euteleostomi</taxon>
        <taxon>Actinopterygii</taxon>
        <taxon>Neopterygii</taxon>
        <taxon>Teleostei</taxon>
        <taxon>Anguilliformes</taxon>
        <taxon>Anguillidae</taxon>
        <taxon>Anguilla</taxon>
    </lineage>
</organism>
<dbReference type="EMBL" id="GBXM01080894">
    <property type="protein sequence ID" value="JAH27683.1"/>
    <property type="molecule type" value="Transcribed_RNA"/>
</dbReference>
<evidence type="ECO:0000313" key="1">
    <source>
        <dbReference type="EMBL" id="JAH27683.1"/>
    </source>
</evidence>
<accession>A0A0E9RH44</accession>
<proteinExistence type="predicted"/>
<name>A0A0E9RH44_ANGAN</name>